<feature type="transmembrane region" description="Helical" evidence="7">
    <location>
        <begin position="267"/>
        <end position="285"/>
    </location>
</feature>
<evidence type="ECO:0000256" key="4">
    <source>
        <dbReference type="ARBA" id="ARBA00022692"/>
    </source>
</evidence>
<reference evidence="9 10" key="1">
    <citation type="journal article" date="2014" name="Gene">
        <title>A comparative genomic analysis of the alkalitolerant soil bacterium Bacillus lehensis G1.</title>
        <authorList>
            <person name="Noor Y.M."/>
            <person name="Samsulrizal N.H."/>
            <person name="Jema'on N.A."/>
            <person name="Low K.O."/>
            <person name="Ramli A.N."/>
            <person name="Alias N.I."/>
            <person name="Damis S.I."/>
            <person name="Fuzi S.F."/>
            <person name="Isa M.N."/>
            <person name="Murad A.M."/>
            <person name="Raih M.F."/>
            <person name="Bakar F.D."/>
            <person name="Najimudin N."/>
            <person name="Mahadi N.M."/>
            <person name="Illias R.M."/>
        </authorList>
    </citation>
    <scope>NUCLEOTIDE SEQUENCE [LARGE SCALE GENOMIC DNA]</scope>
    <source>
        <strain evidence="9 10">G1</strain>
    </source>
</reference>
<dbReference type="AlphaFoldDB" id="A0A060M2S3"/>
<dbReference type="InterPro" id="IPR036259">
    <property type="entry name" value="MFS_trans_sf"/>
</dbReference>
<dbReference type="PROSITE" id="PS50850">
    <property type="entry name" value="MFS"/>
    <property type="match status" value="1"/>
</dbReference>
<dbReference type="InterPro" id="IPR020846">
    <property type="entry name" value="MFS_dom"/>
</dbReference>
<evidence type="ECO:0000256" key="6">
    <source>
        <dbReference type="ARBA" id="ARBA00023136"/>
    </source>
</evidence>
<dbReference type="STRING" id="1246626.BleG1_1806"/>
<dbReference type="SUPFAM" id="SSF103473">
    <property type="entry name" value="MFS general substrate transporter"/>
    <property type="match status" value="1"/>
</dbReference>
<dbReference type="eggNOG" id="COG2814">
    <property type="taxonomic scope" value="Bacteria"/>
</dbReference>
<keyword evidence="2" id="KW-0813">Transport</keyword>
<keyword evidence="4 7" id="KW-0812">Transmembrane</keyword>
<dbReference type="InterPro" id="IPR011701">
    <property type="entry name" value="MFS"/>
</dbReference>
<feature type="transmembrane region" description="Helical" evidence="7">
    <location>
        <begin position="70"/>
        <end position="87"/>
    </location>
</feature>
<dbReference type="RefSeq" id="WP_038479692.1">
    <property type="nucleotide sequence ID" value="NZ_CP003923.1"/>
</dbReference>
<evidence type="ECO:0000256" key="1">
    <source>
        <dbReference type="ARBA" id="ARBA00004651"/>
    </source>
</evidence>
<proteinExistence type="predicted"/>
<dbReference type="Proteomes" id="UP000027142">
    <property type="component" value="Chromosome"/>
</dbReference>
<feature type="transmembrane region" description="Helical" evidence="7">
    <location>
        <begin position="234"/>
        <end position="255"/>
    </location>
</feature>
<evidence type="ECO:0000256" key="5">
    <source>
        <dbReference type="ARBA" id="ARBA00022989"/>
    </source>
</evidence>
<feature type="transmembrane region" description="Helical" evidence="7">
    <location>
        <begin position="7"/>
        <end position="30"/>
    </location>
</feature>
<feature type="transmembrane region" description="Helical" evidence="7">
    <location>
        <begin position="128"/>
        <end position="150"/>
    </location>
</feature>
<feature type="transmembrane region" description="Helical" evidence="7">
    <location>
        <begin position="42"/>
        <end position="63"/>
    </location>
</feature>
<evidence type="ECO:0000259" key="8">
    <source>
        <dbReference type="PROSITE" id="PS50850"/>
    </source>
</evidence>
<dbReference type="PATRIC" id="fig|1246626.3.peg.1800"/>
<evidence type="ECO:0000256" key="3">
    <source>
        <dbReference type="ARBA" id="ARBA00022475"/>
    </source>
</evidence>
<dbReference type="OrthoDB" id="2727100at2"/>
<comment type="subcellular location">
    <subcellularLocation>
        <location evidence="1">Cell membrane</location>
        <topology evidence="1">Multi-pass membrane protein</topology>
    </subcellularLocation>
</comment>
<dbReference type="PANTHER" id="PTHR43124:SF10">
    <property type="entry name" value="PURINE EFFLUX PUMP PBUE"/>
    <property type="match status" value="1"/>
</dbReference>
<dbReference type="KEGG" id="ble:BleG1_1806"/>
<keyword evidence="10" id="KW-1185">Reference proteome</keyword>
<feature type="transmembrane region" description="Helical" evidence="7">
    <location>
        <begin position="93"/>
        <end position="116"/>
    </location>
</feature>
<accession>A0A060M2S3</accession>
<evidence type="ECO:0000256" key="7">
    <source>
        <dbReference type="SAM" id="Phobius"/>
    </source>
</evidence>
<dbReference type="HOGENOM" id="CLU_001265_61_5_9"/>
<feature type="transmembrane region" description="Helical" evidence="7">
    <location>
        <begin position="156"/>
        <end position="178"/>
    </location>
</feature>
<feature type="transmembrane region" description="Helical" evidence="7">
    <location>
        <begin position="357"/>
        <end position="375"/>
    </location>
</feature>
<keyword evidence="3" id="KW-1003">Cell membrane</keyword>
<evidence type="ECO:0000313" key="10">
    <source>
        <dbReference type="Proteomes" id="UP000027142"/>
    </source>
</evidence>
<protein>
    <submittedName>
        <fullName evidence="9">Major facilitator transporter</fullName>
    </submittedName>
</protein>
<dbReference type="EMBL" id="CP003923">
    <property type="protein sequence ID" value="AIC94384.1"/>
    <property type="molecule type" value="Genomic_DNA"/>
</dbReference>
<dbReference type="GO" id="GO:0022857">
    <property type="term" value="F:transmembrane transporter activity"/>
    <property type="evidence" value="ECO:0007669"/>
    <property type="project" value="InterPro"/>
</dbReference>
<evidence type="ECO:0000313" key="9">
    <source>
        <dbReference type="EMBL" id="AIC94384.1"/>
    </source>
</evidence>
<dbReference type="GO" id="GO:0005886">
    <property type="term" value="C:plasma membrane"/>
    <property type="evidence" value="ECO:0007669"/>
    <property type="project" value="UniProtKB-SubCell"/>
</dbReference>
<name>A0A060M2S3_9BACI</name>
<organism evidence="9 10">
    <name type="scientific">Shouchella lehensis G1</name>
    <dbReference type="NCBI Taxonomy" id="1246626"/>
    <lineage>
        <taxon>Bacteria</taxon>
        <taxon>Bacillati</taxon>
        <taxon>Bacillota</taxon>
        <taxon>Bacilli</taxon>
        <taxon>Bacillales</taxon>
        <taxon>Bacillaceae</taxon>
        <taxon>Shouchella</taxon>
    </lineage>
</organism>
<sequence>MDKRIYLLTTLTFIVGLVELIIGGILPFIAADLDISLGQAGLLISAFSLSFAIAGPVLLSLTAKMERKKLIMIVLVLFLFSNGIAVVSNSLLVLLISRILSASGAALLVSLCLTIASQISLEAYRSRAIGTVLMGVSASLVLGVPLGLFLGNEWGWRAPFVFIVAVTFILMVLIQFTLNPIKPKPYVPLSTQLRALRKPTILLVHSVSILFFIGHLTLYAFLTPFLQSTLHVSGNALSFLYLLFGIAAICGSWFGGYASDRFGNRQTMVVALAFFAFVLFIVPLVSTNGLLLIPLLMLWNFLSWTITPAIQGHLVASAPKTSDIQQSINNSATHVGMAIGSVVGGLTIDVYTVDFNAPVGGFFAVIGLIVAIIAVKIK</sequence>
<dbReference type="PANTHER" id="PTHR43124">
    <property type="entry name" value="PURINE EFFLUX PUMP PBUE"/>
    <property type="match status" value="1"/>
</dbReference>
<feature type="domain" description="Major facilitator superfamily (MFS) profile" evidence="8">
    <location>
        <begin position="4"/>
        <end position="378"/>
    </location>
</feature>
<evidence type="ECO:0000256" key="2">
    <source>
        <dbReference type="ARBA" id="ARBA00022448"/>
    </source>
</evidence>
<gene>
    <name evidence="9" type="ORF">BleG1_1806</name>
</gene>
<dbReference type="InterPro" id="IPR050189">
    <property type="entry name" value="MFS_Efflux_Transporters"/>
</dbReference>
<keyword evidence="6 7" id="KW-0472">Membrane</keyword>
<feature type="transmembrane region" description="Helical" evidence="7">
    <location>
        <begin position="199"/>
        <end position="222"/>
    </location>
</feature>
<dbReference type="Pfam" id="PF07690">
    <property type="entry name" value="MFS_1"/>
    <property type="match status" value="1"/>
</dbReference>
<dbReference type="CDD" id="cd17324">
    <property type="entry name" value="MFS_NepI_like"/>
    <property type="match status" value="1"/>
</dbReference>
<keyword evidence="5 7" id="KW-1133">Transmembrane helix</keyword>
<dbReference type="Gene3D" id="1.20.1250.20">
    <property type="entry name" value="MFS general substrate transporter like domains"/>
    <property type="match status" value="2"/>
</dbReference>